<keyword evidence="4 7" id="KW-0472">Membrane</keyword>
<dbReference type="InterPro" id="IPR049326">
    <property type="entry name" value="Rhodopsin_dom_fungi"/>
</dbReference>
<comment type="caution">
    <text evidence="9">The sequence shown here is derived from an EMBL/GenBank/DDBJ whole genome shotgun (WGS) entry which is preliminary data.</text>
</comment>
<sequence length="334" mass="36620">MSAANFIKDTMNGLKEAQHITVAFVVIVVISLALRIWVRTRMIKQFGWDDWTMVLACVLYVTHSGVGYTICEMGIKSLTNPKIAAQLVPYTRASAALYSFVMIFLKISVALFFYKIFSHRPVQRIVIWIVAILTILSGLAYFGVGAFTCASAKTYKAITGKCKAQIPHEIIFAVFSCINIAGDIAFAGMAVVALMKAKLPAITKFTASLLILFGFFGGIATIIRLYWTLKPVTGLTYYSVSVNLGRWVAIELGASLAATNFGTIRPLFHMILEKLRLISTVRETTYGTAGNVSGRHGTQRGTQNRPGTGLEADEIALVTNIKREVTVDVDEEKA</sequence>
<feature type="region of interest" description="Disordered" evidence="6">
    <location>
        <begin position="289"/>
        <end position="309"/>
    </location>
</feature>
<evidence type="ECO:0000256" key="2">
    <source>
        <dbReference type="ARBA" id="ARBA00022692"/>
    </source>
</evidence>
<evidence type="ECO:0000256" key="1">
    <source>
        <dbReference type="ARBA" id="ARBA00004141"/>
    </source>
</evidence>
<dbReference type="STRING" id="40998.A0A2P7YER2"/>
<dbReference type="PANTHER" id="PTHR33048">
    <property type="entry name" value="PTH11-LIKE INTEGRAL MEMBRANE PROTEIN (AFU_ORTHOLOGUE AFUA_5G11245)"/>
    <property type="match status" value="1"/>
</dbReference>
<dbReference type="AlphaFoldDB" id="A0A2P7YER2"/>
<evidence type="ECO:0000259" key="8">
    <source>
        <dbReference type="Pfam" id="PF20684"/>
    </source>
</evidence>
<dbReference type="Proteomes" id="UP000243723">
    <property type="component" value="Unassembled WGS sequence"/>
</dbReference>
<dbReference type="EMBL" id="NHZQ01000447">
    <property type="protein sequence ID" value="PSK34447.1"/>
    <property type="molecule type" value="Genomic_DNA"/>
</dbReference>
<dbReference type="GO" id="GO:0006508">
    <property type="term" value="P:proteolysis"/>
    <property type="evidence" value="ECO:0007669"/>
    <property type="project" value="UniProtKB-KW"/>
</dbReference>
<name>A0A2P7YER2_9PEZI</name>
<dbReference type="Pfam" id="PF20684">
    <property type="entry name" value="Fung_rhodopsin"/>
    <property type="match status" value="1"/>
</dbReference>
<organism evidence="9 10">
    <name type="scientific">Elsinoe australis</name>
    <dbReference type="NCBI Taxonomy" id="40998"/>
    <lineage>
        <taxon>Eukaryota</taxon>
        <taxon>Fungi</taxon>
        <taxon>Dikarya</taxon>
        <taxon>Ascomycota</taxon>
        <taxon>Pezizomycotina</taxon>
        <taxon>Dothideomycetes</taxon>
        <taxon>Dothideomycetidae</taxon>
        <taxon>Myriangiales</taxon>
        <taxon>Elsinoaceae</taxon>
        <taxon>Elsinoe</taxon>
    </lineage>
</organism>
<evidence type="ECO:0000256" key="6">
    <source>
        <dbReference type="SAM" id="MobiDB-lite"/>
    </source>
</evidence>
<protein>
    <submittedName>
        <fullName evidence="9">Mitochondrial inner membrane i-AAA protease supercomplex subunit YME1</fullName>
    </submittedName>
</protein>
<dbReference type="OrthoDB" id="3897607at2759"/>
<proteinExistence type="inferred from homology"/>
<keyword evidence="2 7" id="KW-0812">Transmembrane</keyword>
<feature type="transmembrane region" description="Helical" evidence="7">
    <location>
        <begin position="247"/>
        <end position="268"/>
    </location>
</feature>
<gene>
    <name evidence="9" type="ORF">B9Z65_8773</name>
</gene>
<feature type="transmembrane region" description="Helical" evidence="7">
    <location>
        <begin position="20"/>
        <end position="38"/>
    </location>
</feature>
<feature type="transmembrane region" description="Helical" evidence="7">
    <location>
        <begin position="50"/>
        <end position="75"/>
    </location>
</feature>
<keyword evidence="10" id="KW-1185">Reference proteome</keyword>
<comment type="subcellular location">
    <subcellularLocation>
        <location evidence="1">Membrane</location>
        <topology evidence="1">Multi-pass membrane protein</topology>
    </subcellularLocation>
</comment>
<feature type="domain" description="Rhodopsin" evidence="8">
    <location>
        <begin position="34"/>
        <end position="269"/>
    </location>
</feature>
<feature type="transmembrane region" description="Helical" evidence="7">
    <location>
        <begin position="207"/>
        <end position="227"/>
    </location>
</feature>
<evidence type="ECO:0000256" key="4">
    <source>
        <dbReference type="ARBA" id="ARBA00023136"/>
    </source>
</evidence>
<evidence type="ECO:0000256" key="3">
    <source>
        <dbReference type="ARBA" id="ARBA00022989"/>
    </source>
</evidence>
<keyword evidence="3 7" id="KW-1133">Transmembrane helix</keyword>
<evidence type="ECO:0000256" key="7">
    <source>
        <dbReference type="SAM" id="Phobius"/>
    </source>
</evidence>
<feature type="transmembrane region" description="Helical" evidence="7">
    <location>
        <begin position="95"/>
        <end position="114"/>
    </location>
</feature>
<dbReference type="GO" id="GO:0016020">
    <property type="term" value="C:membrane"/>
    <property type="evidence" value="ECO:0007669"/>
    <property type="project" value="UniProtKB-SubCell"/>
</dbReference>
<accession>A0A2P7YER2</accession>
<evidence type="ECO:0000313" key="10">
    <source>
        <dbReference type="Proteomes" id="UP000243723"/>
    </source>
</evidence>
<dbReference type="InterPro" id="IPR052337">
    <property type="entry name" value="SAT4-like"/>
</dbReference>
<reference evidence="9 10" key="1">
    <citation type="submission" date="2017-05" db="EMBL/GenBank/DDBJ databases">
        <title>Draft genome sequence of Elsinoe australis.</title>
        <authorList>
            <person name="Cheng Q."/>
        </authorList>
    </citation>
    <scope>NUCLEOTIDE SEQUENCE [LARGE SCALE GENOMIC DNA]</scope>
    <source>
        <strain evidence="9 10">NL1</strain>
    </source>
</reference>
<keyword evidence="9" id="KW-0645">Protease</keyword>
<comment type="similarity">
    <text evidence="5">Belongs to the SAT4 family.</text>
</comment>
<evidence type="ECO:0000313" key="9">
    <source>
        <dbReference type="EMBL" id="PSK34447.1"/>
    </source>
</evidence>
<dbReference type="PANTHER" id="PTHR33048:SF96">
    <property type="entry name" value="INTEGRAL MEMBRANE PROTEIN"/>
    <property type="match status" value="1"/>
</dbReference>
<dbReference type="GO" id="GO:0008233">
    <property type="term" value="F:peptidase activity"/>
    <property type="evidence" value="ECO:0007669"/>
    <property type="project" value="UniProtKB-KW"/>
</dbReference>
<keyword evidence="9" id="KW-0378">Hydrolase</keyword>
<evidence type="ECO:0000256" key="5">
    <source>
        <dbReference type="ARBA" id="ARBA00038359"/>
    </source>
</evidence>
<feature type="transmembrane region" description="Helical" evidence="7">
    <location>
        <begin position="126"/>
        <end position="150"/>
    </location>
</feature>
<feature type="transmembrane region" description="Helical" evidence="7">
    <location>
        <begin position="170"/>
        <end position="195"/>
    </location>
</feature>